<sequence length="62" mass="7034">MSCISKYRPGCNPQPAKCLKEHHVLRHCCVSVSSGKMTNSLFFWPEVSQARNLSIIPLLSFR</sequence>
<name>A0A3N4NP43_9GAMM</name>
<dbReference type="Proteomes" id="UP000281332">
    <property type="component" value="Unassembled WGS sequence"/>
</dbReference>
<accession>A0A3N4NP43</accession>
<keyword evidence="2" id="KW-1185">Reference proteome</keyword>
<proteinExistence type="predicted"/>
<dbReference type="AntiFam" id="ANF00070">
    <property type="entry name" value="Spurious family"/>
</dbReference>
<reference evidence="1 2" key="1">
    <citation type="submission" date="2018-11" db="EMBL/GenBank/DDBJ databases">
        <title>Whole genome sequencing of Pantoea sp. RIT388.</title>
        <authorList>
            <person name="Gan H.M."/>
            <person name="Hudson A.O."/>
        </authorList>
    </citation>
    <scope>NUCLEOTIDE SEQUENCE [LARGE SCALE GENOMIC DNA]</scope>
    <source>
        <strain evidence="1 2">RIT388</strain>
    </source>
</reference>
<organism evidence="1 2">
    <name type="scientific">Candidatus Pantoea deserta</name>
    <dbReference type="NCBI Taxonomy" id="1869313"/>
    <lineage>
        <taxon>Bacteria</taxon>
        <taxon>Pseudomonadati</taxon>
        <taxon>Pseudomonadota</taxon>
        <taxon>Gammaproteobacteria</taxon>
        <taxon>Enterobacterales</taxon>
        <taxon>Erwiniaceae</taxon>
        <taxon>Pantoea</taxon>
    </lineage>
</organism>
<comment type="caution">
    <text evidence="1">The sequence shown here is derived from an EMBL/GenBank/DDBJ whole genome shotgun (WGS) entry which is preliminary data.</text>
</comment>
<dbReference type="EMBL" id="RMVG01000013">
    <property type="protein sequence ID" value="RPD98132.1"/>
    <property type="molecule type" value="Genomic_DNA"/>
</dbReference>
<gene>
    <name evidence="1" type="ORF">BBB56_16325</name>
</gene>
<evidence type="ECO:0000313" key="2">
    <source>
        <dbReference type="Proteomes" id="UP000281332"/>
    </source>
</evidence>
<dbReference type="AlphaFoldDB" id="A0A3N4NP43"/>
<evidence type="ECO:0000313" key="1">
    <source>
        <dbReference type="EMBL" id="RPD98132.1"/>
    </source>
</evidence>
<protein>
    <submittedName>
        <fullName evidence="1">DUF2655 domain-containing protein</fullName>
    </submittedName>
</protein>